<feature type="compositionally biased region" description="Basic and acidic residues" evidence="2">
    <location>
        <begin position="505"/>
        <end position="529"/>
    </location>
</feature>
<feature type="region of interest" description="Disordered" evidence="2">
    <location>
        <begin position="194"/>
        <end position="241"/>
    </location>
</feature>
<organism evidence="4 5">
    <name type="scientific">Periconia digitata</name>
    <dbReference type="NCBI Taxonomy" id="1303443"/>
    <lineage>
        <taxon>Eukaryota</taxon>
        <taxon>Fungi</taxon>
        <taxon>Dikarya</taxon>
        <taxon>Ascomycota</taxon>
        <taxon>Pezizomycotina</taxon>
        <taxon>Dothideomycetes</taxon>
        <taxon>Pleosporomycetidae</taxon>
        <taxon>Pleosporales</taxon>
        <taxon>Massarineae</taxon>
        <taxon>Periconiaceae</taxon>
        <taxon>Periconia</taxon>
    </lineage>
</organism>
<dbReference type="OrthoDB" id="9984693at2759"/>
<feature type="transmembrane region" description="Helical" evidence="3">
    <location>
        <begin position="617"/>
        <end position="644"/>
    </location>
</feature>
<dbReference type="AlphaFoldDB" id="A0A9W4UI98"/>
<evidence type="ECO:0000313" key="4">
    <source>
        <dbReference type="EMBL" id="CAI6334798.1"/>
    </source>
</evidence>
<sequence length="676" mass="75039">MQFSRLLLIVAILLAPVALLGTTWLYLYPFFDQNCSFPAPPDAHIAPFRLLALGDPQLEGDSSLPKPGAPIFPSFNLAIEEVSNAVRAGNYTQAWETLRDQVKDEGLAQKSALEGVKWVWGKRKWIDLWGNDWYLGHIVRTLRWWTEPSHVAVLGDLLGSQWIKNEEFERRQRRYWDVVFKGMEKVPEYIMTGVETAQTPENANETEASKEGDNAEQDQNENDTQENEENSERRWGGTREVLGEDPRWMNRVINIAGNHDIGYAGDIDESRVARFERAFGQVNWDIVFTHPLNNTNTTSTASTDPQVVPELRLVVLNSMNLDTPVWTPSLQADSYDFLNHIVSTSRPVTSKTHTTLLLTHIPFHKEPGTCVDSPLFTYFEGGSGVKEQNMLSDYASRVVLEGIFGLNSNPSAEGKGFGRHGIVLNGHDHAGCDVLHWIEQPGATPACPHDVPLAQIAIPQFPAALDIEALAASSNDTTPPPPSSNHTTDGIPLEAPSDPSQDPPTENHDKDNSPEEEPPKNDQDSKQEDPIFQSLRYPPRTPYTTSSQTNQCVPLASVPRMREITLRSMMGDYAGYAGFLSAWYDTSASSSSEDGEGEGEGEWRFAFNTCGLGTQHWWWAVHIIDLICVVFGIVGGVLSLVVPVQENKVVEGKKKEIVQNGVKARDSGDNKKKASA</sequence>
<keyword evidence="3" id="KW-1133">Transmembrane helix</keyword>
<accession>A0A9W4UI98</accession>
<keyword evidence="3" id="KW-0812">Transmembrane</keyword>
<dbReference type="GO" id="GO:0006506">
    <property type="term" value="P:GPI anchor biosynthetic process"/>
    <property type="evidence" value="ECO:0007669"/>
    <property type="project" value="InterPro"/>
</dbReference>
<keyword evidence="1 3" id="KW-0472">Membrane</keyword>
<evidence type="ECO:0008006" key="6">
    <source>
        <dbReference type="Google" id="ProtNLM"/>
    </source>
</evidence>
<dbReference type="InterPro" id="IPR033308">
    <property type="entry name" value="PGAP5/Cdc1/Ted1"/>
</dbReference>
<reference evidence="4" key="1">
    <citation type="submission" date="2023-01" db="EMBL/GenBank/DDBJ databases">
        <authorList>
            <person name="Van Ghelder C."/>
            <person name="Rancurel C."/>
        </authorList>
    </citation>
    <scope>NUCLEOTIDE SEQUENCE</scope>
    <source>
        <strain evidence="4">CNCM I-4278</strain>
    </source>
</reference>
<dbReference type="Proteomes" id="UP001152607">
    <property type="component" value="Unassembled WGS sequence"/>
</dbReference>
<evidence type="ECO:0000256" key="3">
    <source>
        <dbReference type="SAM" id="Phobius"/>
    </source>
</evidence>
<keyword evidence="5" id="KW-1185">Reference proteome</keyword>
<feature type="compositionally biased region" description="Basic and acidic residues" evidence="2">
    <location>
        <begin position="230"/>
        <end position="241"/>
    </location>
</feature>
<evidence type="ECO:0000256" key="2">
    <source>
        <dbReference type="SAM" id="MobiDB-lite"/>
    </source>
</evidence>
<dbReference type="PANTHER" id="PTHR13315:SF1">
    <property type="entry name" value="PROTEIN TED1"/>
    <property type="match status" value="1"/>
</dbReference>
<protein>
    <recommendedName>
        <fullName evidence="6">Calcineurin-like phosphoesterase domain-containing protein</fullName>
    </recommendedName>
</protein>
<feature type="region of interest" description="Disordered" evidence="2">
    <location>
        <begin position="473"/>
        <end position="549"/>
    </location>
</feature>
<dbReference type="InterPro" id="IPR029052">
    <property type="entry name" value="Metallo-depent_PP-like"/>
</dbReference>
<dbReference type="GO" id="GO:0005783">
    <property type="term" value="C:endoplasmic reticulum"/>
    <property type="evidence" value="ECO:0007669"/>
    <property type="project" value="TreeGrafter"/>
</dbReference>
<evidence type="ECO:0000256" key="1">
    <source>
        <dbReference type="ARBA" id="ARBA00023136"/>
    </source>
</evidence>
<feature type="compositionally biased region" description="Polar residues" evidence="2">
    <location>
        <begin position="195"/>
        <end position="206"/>
    </location>
</feature>
<dbReference type="SUPFAM" id="SSF56300">
    <property type="entry name" value="Metallo-dependent phosphatases"/>
    <property type="match status" value="1"/>
</dbReference>
<dbReference type="GO" id="GO:0016020">
    <property type="term" value="C:membrane"/>
    <property type="evidence" value="ECO:0007669"/>
    <property type="project" value="GOC"/>
</dbReference>
<evidence type="ECO:0000313" key="5">
    <source>
        <dbReference type="Proteomes" id="UP001152607"/>
    </source>
</evidence>
<gene>
    <name evidence="4" type="ORF">PDIGIT_LOCUS7866</name>
</gene>
<feature type="compositionally biased region" description="Acidic residues" evidence="2">
    <location>
        <begin position="214"/>
        <end position="229"/>
    </location>
</feature>
<proteinExistence type="predicted"/>
<comment type="caution">
    <text evidence="4">The sequence shown here is derived from an EMBL/GenBank/DDBJ whole genome shotgun (WGS) entry which is preliminary data.</text>
</comment>
<dbReference type="PANTHER" id="PTHR13315">
    <property type="entry name" value="METALLO PHOSPHOESTERASE RELATED"/>
    <property type="match status" value="1"/>
</dbReference>
<name>A0A9W4UI98_9PLEO</name>
<dbReference type="EMBL" id="CAOQHR010000005">
    <property type="protein sequence ID" value="CAI6334798.1"/>
    <property type="molecule type" value="Genomic_DNA"/>
</dbReference>